<dbReference type="RefSeq" id="WP_146480942.1">
    <property type="nucleotide sequence ID" value="NZ_CP042266.1"/>
</dbReference>
<dbReference type="Pfam" id="PF01381">
    <property type="entry name" value="HTH_3"/>
    <property type="match status" value="1"/>
</dbReference>
<dbReference type="InterPro" id="IPR001387">
    <property type="entry name" value="Cro/C1-type_HTH"/>
</dbReference>
<sequence length="397" mass="43496">MPAPRARDLGLRIAYQRSVRRPKLTQQQLADAAGIHVGTLRKIERGARYASDSVLMAIADALGIDVSELTERHDWTADRVRATLPSLSAAIATYDAPEDGPIRPLGELRGAVAQASRRRLNAQYVAISEDIDSLITELLRAFATATGRERADVARLLVSACRSADAVAFKFRAHDLSARLIELMRWVTACTEDPLMEAAVAYVRTETFFAAQAHSAGLKALERAMDQMPSPGSREAEAALGALHMRASVVAARAHSASAAYHHLAEARRLAQCLPEGTYNGTAFGPGSVRIHEVSVAVGLGGEHTTAALDVARRWKPDEELPKERRSGFFIELARAQLWSARADDAYDSLKSARHIAPLHTREHPWVRADISTIRRLKRAEADDLSRFAEWCHAGHD</sequence>
<feature type="domain" description="HTH cro/C1-type" evidence="1">
    <location>
        <begin position="23"/>
        <end position="69"/>
    </location>
</feature>
<dbReference type="EMBL" id="CP042266">
    <property type="protein sequence ID" value="QDY77609.1"/>
    <property type="molecule type" value="Genomic_DNA"/>
</dbReference>
<protein>
    <submittedName>
        <fullName evidence="2">Helix-turn-helix transcriptional regulator</fullName>
    </submittedName>
</protein>
<evidence type="ECO:0000259" key="1">
    <source>
        <dbReference type="PROSITE" id="PS50943"/>
    </source>
</evidence>
<keyword evidence="3" id="KW-1185">Reference proteome</keyword>
<dbReference type="Gene3D" id="1.10.260.40">
    <property type="entry name" value="lambda repressor-like DNA-binding domains"/>
    <property type="match status" value="1"/>
</dbReference>
<accession>A0A5B8IJM9</accession>
<dbReference type="SMART" id="SM00530">
    <property type="entry name" value="HTH_XRE"/>
    <property type="match status" value="1"/>
</dbReference>
<evidence type="ECO:0000313" key="2">
    <source>
        <dbReference type="EMBL" id="QDY77609.1"/>
    </source>
</evidence>
<dbReference type="CDD" id="cd00093">
    <property type="entry name" value="HTH_XRE"/>
    <property type="match status" value="1"/>
</dbReference>
<reference evidence="2 3" key="1">
    <citation type="submission" date="2019-07" db="EMBL/GenBank/DDBJ databases">
        <authorList>
            <person name="Zhu P."/>
        </authorList>
    </citation>
    <scope>NUCLEOTIDE SEQUENCE [LARGE SCALE GENOMIC DNA]</scope>
    <source>
        <strain evidence="2 3">SSL-25</strain>
    </source>
</reference>
<organism evidence="2 3">
    <name type="scientific">Streptomyces qinzhouensis</name>
    <dbReference type="NCBI Taxonomy" id="2599401"/>
    <lineage>
        <taxon>Bacteria</taxon>
        <taxon>Bacillati</taxon>
        <taxon>Actinomycetota</taxon>
        <taxon>Actinomycetes</taxon>
        <taxon>Kitasatosporales</taxon>
        <taxon>Streptomycetaceae</taxon>
        <taxon>Streptomyces</taxon>
    </lineage>
</organism>
<name>A0A5B8IJM9_9ACTN</name>
<dbReference type="PROSITE" id="PS50943">
    <property type="entry name" value="HTH_CROC1"/>
    <property type="match status" value="1"/>
</dbReference>
<dbReference type="GO" id="GO:0003677">
    <property type="term" value="F:DNA binding"/>
    <property type="evidence" value="ECO:0007669"/>
    <property type="project" value="InterPro"/>
</dbReference>
<dbReference type="Proteomes" id="UP000320580">
    <property type="component" value="Chromosome"/>
</dbReference>
<evidence type="ECO:0000313" key="3">
    <source>
        <dbReference type="Proteomes" id="UP000320580"/>
    </source>
</evidence>
<gene>
    <name evidence="2" type="ORF">FQU76_14950</name>
</gene>
<dbReference type="AlphaFoldDB" id="A0A5B8IJM9"/>
<proteinExistence type="predicted"/>
<dbReference type="SUPFAM" id="SSF47413">
    <property type="entry name" value="lambda repressor-like DNA-binding domains"/>
    <property type="match status" value="1"/>
</dbReference>
<dbReference type="InterPro" id="IPR010982">
    <property type="entry name" value="Lambda_DNA-bd_dom_sf"/>
</dbReference>
<dbReference type="OrthoDB" id="3504495at2"/>
<dbReference type="KEGG" id="sqz:FQU76_14950"/>